<evidence type="ECO:0000256" key="10">
    <source>
        <dbReference type="RuleBase" id="RU000489"/>
    </source>
</evidence>
<keyword evidence="4" id="KW-0964">Secreted</keyword>
<sequence>MSPFANAVYYPSWKVYKGKPPSSLNIRVATHAFYAFVRVNENGTLRLLDDFGDLRKQVDGEQGCLAAFAKMKRENPHLKTLVSIGGGSGSAEFPAMAANPAARERFAREARNFCDKYEFDGVDIDWEHPTQCDEGENYVKLVWDVRRTLPAPAYLVSTALPVGQYCLKHVDLRTAGALLDFLNLMAYDFTGAWTDVCGHQAQLLAPQENTCSTLRKSGAAGVDYLLANGFPREKILLGVPAYAKYFPQASGPGHSFHSAGEMEYSDMPESWILDAHIDHHAATASHVDLEGGKVSSRSKPGFFGEIPPSQPRNSVMWVARLTNRCARGAVQGVRIPTRKRETARDRSRPLEIAGVDSDRIASSAPERARSS</sequence>
<accession>A0A9P9Y8H6</accession>
<dbReference type="GO" id="GO:0005576">
    <property type="term" value="C:extracellular region"/>
    <property type="evidence" value="ECO:0007669"/>
    <property type="project" value="UniProtKB-SubCell"/>
</dbReference>
<dbReference type="EMBL" id="JAGIXG020000003">
    <property type="protein sequence ID" value="KAI6784739.1"/>
    <property type="molecule type" value="Genomic_DNA"/>
</dbReference>
<dbReference type="InterPro" id="IPR001579">
    <property type="entry name" value="Glyco_hydro_18_chit_AS"/>
</dbReference>
<protein>
    <recommendedName>
        <fullName evidence="3">chitinase</fullName>
        <ecNumber evidence="3">3.2.1.14</ecNumber>
    </recommendedName>
</protein>
<dbReference type="InterPro" id="IPR001223">
    <property type="entry name" value="Glyco_hydro18_cat"/>
</dbReference>
<dbReference type="GO" id="GO:0000272">
    <property type="term" value="P:polysaccharide catabolic process"/>
    <property type="evidence" value="ECO:0007669"/>
    <property type="project" value="UniProtKB-KW"/>
</dbReference>
<evidence type="ECO:0000313" key="14">
    <source>
        <dbReference type="EMBL" id="KAI6784739.1"/>
    </source>
</evidence>
<comment type="catalytic activity">
    <reaction evidence="1">
        <text>Random endo-hydrolysis of N-acetyl-beta-D-glucosaminide (1-&gt;4)-beta-linkages in chitin and chitodextrins.</text>
        <dbReference type="EC" id="3.2.1.14"/>
    </reaction>
</comment>
<keyword evidence="15" id="KW-1185">Reference proteome</keyword>
<dbReference type="GO" id="GO:0006032">
    <property type="term" value="P:chitin catabolic process"/>
    <property type="evidence" value="ECO:0007669"/>
    <property type="project" value="UniProtKB-KW"/>
</dbReference>
<dbReference type="EC" id="3.2.1.14" evidence="3"/>
<dbReference type="GO" id="GO:0008061">
    <property type="term" value="F:chitin binding"/>
    <property type="evidence" value="ECO:0007669"/>
    <property type="project" value="InterPro"/>
</dbReference>
<keyword evidence="7" id="KW-0119">Carbohydrate metabolism</keyword>
<dbReference type="PROSITE" id="PS01095">
    <property type="entry name" value="GH18_1"/>
    <property type="match status" value="1"/>
</dbReference>
<keyword evidence="6" id="KW-0146">Chitin degradation</keyword>
<evidence type="ECO:0000313" key="15">
    <source>
        <dbReference type="Proteomes" id="UP001055219"/>
    </source>
</evidence>
<name>A0A9P9Y8H6_9HYPO</name>
<evidence type="ECO:0000256" key="6">
    <source>
        <dbReference type="ARBA" id="ARBA00023024"/>
    </source>
</evidence>
<evidence type="ECO:0000256" key="11">
    <source>
        <dbReference type="RuleBase" id="RU004453"/>
    </source>
</evidence>
<comment type="subcellular location">
    <subcellularLocation>
        <location evidence="2">Secreted</location>
    </subcellularLocation>
</comment>
<evidence type="ECO:0000256" key="1">
    <source>
        <dbReference type="ARBA" id="ARBA00000822"/>
    </source>
</evidence>
<evidence type="ECO:0000256" key="5">
    <source>
        <dbReference type="ARBA" id="ARBA00022801"/>
    </source>
</evidence>
<evidence type="ECO:0000259" key="13">
    <source>
        <dbReference type="PROSITE" id="PS51910"/>
    </source>
</evidence>
<evidence type="ECO:0000256" key="9">
    <source>
        <dbReference type="ARBA" id="ARBA00023326"/>
    </source>
</evidence>
<dbReference type="GeneID" id="75834305"/>
<evidence type="ECO:0000256" key="2">
    <source>
        <dbReference type="ARBA" id="ARBA00004613"/>
    </source>
</evidence>
<dbReference type="Pfam" id="PF00704">
    <property type="entry name" value="Glyco_hydro_18"/>
    <property type="match status" value="1"/>
</dbReference>
<keyword evidence="8 10" id="KW-0326">Glycosidase</keyword>
<dbReference type="PANTHER" id="PTHR11177">
    <property type="entry name" value="CHITINASE"/>
    <property type="match status" value="1"/>
</dbReference>
<feature type="region of interest" description="Disordered" evidence="12">
    <location>
        <begin position="336"/>
        <end position="371"/>
    </location>
</feature>
<dbReference type="InterPro" id="IPR050314">
    <property type="entry name" value="Glycosyl_Hydrlase_18"/>
</dbReference>
<keyword evidence="5 10" id="KW-0378">Hydrolase</keyword>
<dbReference type="RefSeq" id="XP_051365595.1">
    <property type="nucleotide sequence ID" value="XM_051510921.1"/>
</dbReference>
<dbReference type="PANTHER" id="PTHR11177:SF228">
    <property type="entry name" value="CHITINASE"/>
    <property type="match status" value="1"/>
</dbReference>
<dbReference type="OrthoDB" id="76388at2759"/>
<reference evidence="14" key="1">
    <citation type="journal article" date="2021" name="J Fungi (Basel)">
        <title>Genomic and Metabolomic Analyses of the Marine Fungus Emericellopsis cladophorae: Insights into Saltwater Adaptability Mechanisms and Its Biosynthetic Potential.</title>
        <authorList>
            <person name="Goncalves M.F.M."/>
            <person name="Hilario S."/>
            <person name="Van de Peer Y."/>
            <person name="Esteves A.C."/>
            <person name="Alves A."/>
        </authorList>
    </citation>
    <scope>NUCLEOTIDE SEQUENCE</scope>
    <source>
        <strain evidence="14">MUM 19.33</strain>
    </source>
</reference>
<dbReference type="SUPFAM" id="SSF51445">
    <property type="entry name" value="(Trans)glycosidases"/>
    <property type="match status" value="1"/>
</dbReference>
<keyword evidence="9" id="KW-0624">Polysaccharide degradation</keyword>
<feature type="domain" description="GH18" evidence="13">
    <location>
        <begin position="4"/>
        <end position="371"/>
    </location>
</feature>
<evidence type="ECO:0000256" key="12">
    <source>
        <dbReference type="SAM" id="MobiDB-lite"/>
    </source>
</evidence>
<gene>
    <name evidence="14" type="ORF">J7T54_007832</name>
</gene>
<evidence type="ECO:0000256" key="4">
    <source>
        <dbReference type="ARBA" id="ARBA00022525"/>
    </source>
</evidence>
<dbReference type="Proteomes" id="UP001055219">
    <property type="component" value="Unassembled WGS sequence"/>
</dbReference>
<evidence type="ECO:0000256" key="3">
    <source>
        <dbReference type="ARBA" id="ARBA00012729"/>
    </source>
</evidence>
<dbReference type="InterPro" id="IPR017853">
    <property type="entry name" value="GH"/>
</dbReference>
<proteinExistence type="inferred from homology"/>
<dbReference type="Gene3D" id="3.20.20.80">
    <property type="entry name" value="Glycosidases"/>
    <property type="match status" value="1"/>
</dbReference>
<dbReference type="PROSITE" id="PS51910">
    <property type="entry name" value="GH18_2"/>
    <property type="match status" value="1"/>
</dbReference>
<organism evidence="14 15">
    <name type="scientific">Emericellopsis cladophorae</name>
    <dbReference type="NCBI Taxonomy" id="2686198"/>
    <lineage>
        <taxon>Eukaryota</taxon>
        <taxon>Fungi</taxon>
        <taxon>Dikarya</taxon>
        <taxon>Ascomycota</taxon>
        <taxon>Pezizomycotina</taxon>
        <taxon>Sordariomycetes</taxon>
        <taxon>Hypocreomycetidae</taxon>
        <taxon>Hypocreales</taxon>
        <taxon>Bionectriaceae</taxon>
        <taxon>Emericellopsis</taxon>
    </lineage>
</organism>
<feature type="compositionally biased region" description="Basic and acidic residues" evidence="12">
    <location>
        <begin position="338"/>
        <end position="349"/>
    </location>
</feature>
<dbReference type="InterPro" id="IPR011583">
    <property type="entry name" value="Chitinase_II/V-like_cat"/>
</dbReference>
<evidence type="ECO:0000256" key="7">
    <source>
        <dbReference type="ARBA" id="ARBA00023277"/>
    </source>
</evidence>
<reference evidence="14" key="2">
    <citation type="submission" date="2022-07" db="EMBL/GenBank/DDBJ databases">
        <authorList>
            <person name="Goncalves M.F.M."/>
            <person name="Hilario S."/>
            <person name="Van De Peer Y."/>
            <person name="Esteves A.C."/>
            <person name="Alves A."/>
        </authorList>
    </citation>
    <scope>NUCLEOTIDE SEQUENCE</scope>
    <source>
        <strain evidence="14">MUM 19.33</strain>
    </source>
</reference>
<dbReference type="SMART" id="SM00636">
    <property type="entry name" value="Glyco_18"/>
    <property type="match status" value="1"/>
</dbReference>
<comment type="similarity">
    <text evidence="11">Belongs to the glycosyl hydrolase 18 family.</text>
</comment>
<dbReference type="AlphaFoldDB" id="A0A9P9Y8H6"/>
<dbReference type="GO" id="GO:0008843">
    <property type="term" value="F:endochitinase activity"/>
    <property type="evidence" value="ECO:0007669"/>
    <property type="project" value="UniProtKB-EC"/>
</dbReference>
<evidence type="ECO:0000256" key="8">
    <source>
        <dbReference type="ARBA" id="ARBA00023295"/>
    </source>
</evidence>
<comment type="caution">
    <text evidence="14">The sequence shown here is derived from an EMBL/GenBank/DDBJ whole genome shotgun (WGS) entry which is preliminary data.</text>
</comment>